<dbReference type="PANTHER" id="PTHR31310:SF7">
    <property type="entry name" value="PA-PHOSPHATASE RELATED-FAMILY PROTEIN DDB_G0268928"/>
    <property type="match status" value="1"/>
</dbReference>
<protein>
    <recommendedName>
        <fullName evidence="7">Inositolphosphotransferase Aur1/Ipt1 domain-containing protein</fullName>
    </recommendedName>
</protein>
<feature type="transmembrane region" description="Helical" evidence="6">
    <location>
        <begin position="227"/>
        <end position="243"/>
    </location>
</feature>
<dbReference type="GO" id="GO:0016020">
    <property type="term" value="C:membrane"/>
    <property type="evidence" value="ECO:0007669"/>
    <property type="project" value="UniProtKB-SubCell"/>
</dbReference>
<evidence type="ECO:0000313" key="9">
    <source>
        <dbReference type="Proteomes" id="UP000887226"/>
    </source>
</evidence>
<dbReference type="AlphaFoldDB" id="A0A9P8CF30"/>
<accession>A0A9P8CF30</accession>
<feature type="transmembrane region" description="Helical" evidence="6">
    <location>
        <begin position="194"/>
        <end position="215"/>
    </location>
</feature>
<sequence>MPIASIVQTLAIAIISIVTLWLTRNRVAPEKQDEETPLISPSPTPAPQTAENKIPVLLRDRPHKPNPLLPQTKPKPKPKPKDEDKKVRKSLPQPDNTEYQNTEYHDSFLTRLLRRWPFLIEVIYCNAVFLLEAGFRRLTVLYINSNATRKITLELLARSNALRVLAFEQQIPLAFELLLQTSIRLYFKSWVMQFLCLIYLAQPVIAFAFLAYSFITFRRSKYQRIRRTMVIFIMFSSIIMSVYRCTSPRFMPAAYGYLDPFNPIEELPDPIHGPIGELPDPIHGPIGELPDPIHGPIGDPPRIRRQRQYDDPVDNPDDRGPGIPSPDIPVGLLPNDTELSIGAMPSVHFGHSIPMSFSIVVSRKEWWIKGLAVLYPVFTLIVLVGVGEDWILDCVVGALVMVASWYCNKAMHLLQPAENAVFHLLKSERPE</sequence>
<dbReference type="Proteomes" id="UP000887226">
    <property type="component" value="Unassembled WGS sequence"/>
</dbReference>
<feature type="region of interest" description="Disordered" evidence="5">
    <location>
        <begin position="300"/>
        <end position="327"/>
    </location>
</feature>
<keyword evidence="3 6" id="KW-1133">Transmembrane helix</keyword>
<comment type="subcellular location">
    <subcellularLocation>
        <location evidence="1">Membrane</location>
        <topology evidence="1">Multi-pass membrane protein</topology>
    </subcellularLocation>
</comment>
<reference evidence="8" key="1">
    <citation type="journal article" date="2021" name="IMA Fungus">
        <title>Genomic characterization of three marine fungi, including Emericellopsis atlantica sp. nov. with signatures of a generalist lifestyle and marine biomass degradation.</title>
        <authorList>
            <person name="Hagestad O.C."/>
            <person name="Hou L."/>
            <person name="Andersen J.H."/>
            <person name="Hansen E.H."/>
            <person name="Altermark B."/>
            <person name="Li C."/>
            <person name="Kuhnert E."/>
            <person name="Cox R.J."/>
            <person name="Crous P.W."/>
            <person name="Spatafora J.W."/>
            <person name="Lail K."/>
            <person name="Amirebrahimi M."/>
            <person name="Lipzen A."/>
            <person name="Pangilinan J."/>
            <person name="Andreopoulos W."/>
            <person name="Hayes R.D."/>
            <person name="Ng V."/>
            <person name="Grigoriev I.V."/>
            <person name="Jackson S.A."/>
            <person name="Sutton T.D.S."/>
            <person name="Dobson A.D.W."/>
            <person name="Rama T."/>
        </authorList>
    </citation>
    <scope>NUCLEOTIDE SEQUENCE</scope>
    <source>
        <strain evidence="8">TRa3180A</strain>
    </source>
</reference>
<proteinExistence type="predicted"/>
<organism evidence="8 9">
    <name type="scientific">Calycina marina</name>
    <dbReference type="NCBI Taxonomy" id="1763456"/>
    <lineage>
        <taxon>Eukaryota</taxon>
        <taxon>Fungi</taxon>
        <taxon>Dikarya</taxon>
        <taxon>Ascomycota</taxon>
        <taxon>Pezizomycotina</taxon>
        <taxon>Leotiomycetes</taxon>
        <taxon>Helotiales</taxon>
        <taxon>Pezizellaceae</taxon>
        <taxon>Calycina</taxon>
    </lineage>
</organism>
<feature type="domain" description="Inositolphosphotransferase Aur1/Ipt1" evidence="7">
    <location>
        <begin position="164"/>
        <end position="259"/>
    </location>
</feature>
<evidence type="ECO:0000259" key="7">
    <source>
        <dbReference type="Pfam" id="PF14378"/>
    </source>
</evidence>
<gene>
    <name evidence="8" type="ORF">BJ878DRAFT_567303</name>
</gene>
<dbReference type="Pfam" id="PF14378">
    <property type="entry name" value="PAP2_3"/>
    <property type="match status" value="2"/>
</dbReference>
<evidence type="ECO:0000256" key="2">
    <source>
        <dbReference type="ARBA" id="ARBA00022692"/>
    </source>
</evidence>
<keyword evidence="2 6" id="KW-0812">Transmembrane</keyword>
<dbReference type="InterPro" id="IPR052185">
    <property type="entry name" value="IPC_Synthase-Related"/>
</dbReference>
<feature type="domain" description="Inositolphosphotransferase Aur1/Ipt1" evidence="7">
    <location>
        <begin position="340"/>
        <end position="406"/>
    </location>
</feature>
<name>A0A9P8CF30_9HELO</name>
<dbReference type="InterPro" id="IPR026841">
    <property type="entry name" value="Aur1/Ipt1"/>
</dbReference>
<evidence type="ECO:0000313" key="8">
    <source>
        <dbReference type="EMBL" id="KAG9244738.1"/>
    </source>
</evidence>
<evidence type="ECO:0000256" key="1">
    <source>
        <dbReference type="ARBA" id="ARBA00004141"/>
    </source>
</evidence>
<evidence type="ECO:0000256" key="5">
    <source>
        <dbReference type="SAM" id="MobiDB-lite"/>
    </source>
</evidence>
<keyword evidence="4 6" id="KW-0472">Membrane</keyword>
<evidence type="ECO:0000256" key="4">
    <source>
        <dbReference type="ARBA" id="ARBA00023136"/>
    </source>
</evidence>
<keyword evidence="9" id="KW-1185">Reference proteome</keyword>
<feature type="transmembrane region" description="Helical" evidence="6">
    <location>
        <begin position="366"/>
        <end position="384"/>
    </location>
</feature>
<dbReference type="EMBL" id="MU253887">
    <property type="protein sequence ID" value="KAG9244738.1"/>
    <property type="molecule type" value="Genomic_DNA"/>
</dbReference>
<feature type="region of interest" description="Disordered" evidence="5">
    <location>
        <begin position="29"/>
        <end position="99"/>
    </location>
</feature>
<comment type="caution">
    <text evidence="8">The sequence shown here is derived from an EMBL/GenBank/DDBJ whole genome shotgun (WGS) entry which is preliminary data.</text>
</comment>
<evidence type="ECO:0000256" key="6">
    <source>
        <dbReference type="SAM" id="Phobius"/>
    </source>
</evidence>
<dbReference type="PANTHER" id="PTHR31310">
    <property type="match status" value="1"/>
</dbReference>
<dbReference type="OrthoDB" id="2566866at2759"/>
<feature type="transmembrane region" description="Helical" evidence="6">
    <location>
        <begin position="6"/>
        <end position="23"/>
    </location>
</feature>
<evidence type="ECO:0000256" key="3">
    <source>
        <dbReference type="ARBA" id="ARBA00022989"/>
    </source>
</evidence>